<evidence type="ECO:0000313" key="7">
    <source>
        <dbReference type="EMBL" id="KXO10956.1"/>
    </source>
</evidence>
<feature type="transmembrane region" description="Helical" evidence="5">
    <location>
        <begin position="7"/>
        <end position="29"/>
    </location>
</feature>
<dbReference type="Proteomes" id="UP000070282">
    <property type="component" value="Unassembled WGS sequence"/>
</dbReference>
<keyword evidence="4 5" id="KW-0472">Membrane</keyword>
<evidence type="ECO:0000256" key="4">
    <source>
        <dbReference type="ARBA" id="ARBA00023136"/>
    </source>
</evidence>
<comment type="caution">
    <text evidence="7">The sequence shown here is derived from an EMBL/GenBank/DDBJ whole genome shotgun (WGS) entry which is preliminary data.</text>
</comment>
<name>A0A137SEU4_9GAMM</name>
<proteinExistence type="predicted"/>
<keyword evidence="2 5" id="KW-0812">Transmembrane</keyword>
<evidence type="ECO:0000256" key="1">
    <source>
        <dbReference type="ARBA" id="ARBA00004141"/>
    </source>
</evidence>
<feature type="transmembrane region" description="Helical" evidence="5">
    <location>
        <begin position="196"/>
        <end position="213"/>
    </location>
</feature>
<dbReference type="GO" id="GO:0016020">
    <property type="term" value="C:membrane"/>
    <property type="evidence" value="ECO:0007669"/>
    <property type="project" value="UniProtKB-SubCell"/>
</dbReference>
<gene>
    <name evidence="7" type="ORF">J122_1083</name>
</gene>
<dbReference type="RefSeq" id="WP_061331503.1">
    <property type="nucleotide sequence ID" value="NZ_LOCO01000004.1"/>
</dbReference>
<dbReference type="Pfam" id="PF04932">
    <property type="entry name" value="Wzy_C"/>
    <property type="match status" value="1"/>
</dbReference>
<evidence type="ECO:0000259" key="6">
    <source>
        <dbReference type="Pfam" id="PF04932"/>
    </source>
</evidence>
<reference evidence="8" key="1">
    <citation type="submission" date="2015-12" db="EMBL/GenBank/DDBJ databases">
        <authorList>
            <person name="Lima A."/>
            <person name="Farahani Zayas N."/>
            <person name="Castro Da Silva M.A."/>
            <person name="Cabral A."/>
            <person name="Pessatti M.L."/>
        </authorList>
    </citation>
    <scope>NUCLEOTIDE SEQUENCE [LARGE SCALE GENOMIC DNA]</scope>
    <source>
        <strain evidence="8">LAMA 842</strain>
    </source>
</reference>
<dbReference type="PATRIC" id="fig|1306954.6.peg.2962"/>
<feature type="domain" description="O-antigen ligase-related" evidence="6">
    <location>
        <begin position="207"/>
        <end position="345"/>
    </location>
</feature>
<feature type="transmembrane region" description="Helical" evidence="5">
    <location>
        <begin position="247"/>
        <end position="269"/>
    </location>
</feature>
<dbReference type="InterPro" id="IPR007016">
    <property type="entry name" value="O-antigen_ligase-rel_domated"/>
</dbReference>
<feature type="transmembrane region" description="Helical" evidence="5">
    <location>
        <begin position="67"/>
        <end position="86"/>
    </location>
</feature>
<dbReference type="EMBL" id="LOCO01000004">
    <property type="protein sequence ID" value="KXO10956.1"/>
    <property type="molecule type" value="Genomic_DNA"/>
</dbReference>
<feature type="transmembrane region" description="Helical" evidence="5">
    <location>
        <begin position="374"/>
        <end position="396"/>
    </location>
</feature>
<comment type="subcellular location">
    <subcellularLocation>
        <location evidence="1">Membrane</location>
        <topology evidence="1">Multi-pass membrane protein</topology>
    </subcellularLocation>
</comment>
<feature type="transmembrane region" description="Helical" evidence="5">
    <location>
        <begin position="338"/>
        <end position="358"/>
    </location>
</feature>
<evidence type="ECO:0000256" key="2">
    <source>
        <dbReference type="ARBA" id="ARBA00022692"/>
    </source>
</evidence>
<sequence>MDTSKNFALLTVVACAFLAFFTVLFIDFLPTSLGGYAYQRFELLALSGFLVFLPVGFYVLRPYPMSLAVLAPTIILSVGFLFLSFVHGSKPYAWVEPGMYVFFFLAMVTGGAWVAAEGSAAGFMRYLLLIIVVCCAMYGFATINVYLFALFDRVVNLVNFIPWGFVNIRYWSHIATWCLPLMPLAVLVGPVRDNRLWRMGVLLGAGLWWWILILTTSRGSALGIAFGALVVLLLFRRRALSWLKVFVAYILAGVVIWALLSVFIPSLIADEVQIRSIKMDSSGRMPLFIEAWAMSLQNFPLGMGPQSWLTHDILTDAYAQSKHLGHPHNMYLMWAAEYGWFLIGLLGLVVAQAIRYFWIKRAELFAEGNNEQTLMLVGLTASVSAALFHAGVSAVFMAPGSMLIGLFVLVAFWALIIPKAITDELPAEHRRMAFFRKGLGAIVFFALLVLWLLWMSEVRLYFDDMQQDEQTYSEEVGEGTLPRFWLHGNFPRSS</sequence>
<dbReference type="AlphaFoldDB" id="A0A137SEU4"/>
<feature type="transmembrane region" description="Helical" evidence="5">
    <location>
        <begin position="402"/>
        <end position="422"/>
    </location>
</feature>
<keyword evidence="8" id="KW-1185">Reference proteome</keyword>
<keyword evidence="3 5" id="KW-1133">Transmembrane helix</keyword>
<feature type="transmembrane region" description="Helical" evidence="5">
    <location>
        <begin position="128"/>
        <end position="150"/>
    </location>
</feature>
<accession>A0A137SEU4</accession>
<organism evidence="7 8">
    <name type="scientific">Marinobacter excellens LAMA 842</name>
    <dbReference type="NCBI Taxonomy" id="1306954"/>
    <lineage>
        <taxon>Bacteria</taxon>
        <taxon>Pseudomonadati</taxon>
        <taxon>Pseudomonadota</taxon>
        <taxon>Gammaproteobacteria</taxon>
        <taxon>Pseudomonadales</taxon>
        <taxon>Marinobacteraceae</taxon>
        <taxon>Marinobacter</taxon>
    </lineage>
</organism>
<feature type="transmembrane region" description="Helical" evidence="5">
    <location>
        <begin position="98"/>
        <end position="116"/>
    </location>
</feature>
<evidence type="ECO:0000313" key="8">
    <source>
        <dbReference type="Proteomes" id="UP000070282"/>
    </source>
</evidence>
<feature type="transmembrane region" description="Helical" evidence="5">
    <location>
        <begin position="434"/>
        <end position="454"/>
    </location>
</feature>
<evidence type="ECO:0000256" key="5">
    <source>
        <dbReference type="SAM" id="Phobius"/>
    </source>
</evidence>
<feature type="transmembrane region" description="Helical" evidence="5">
    <location>
        <begin position="170"/>
        <end position="189"/>
    </location>
</feature>
<evidence type="ECO:0000256" key="3">
    <source>
        <dbReference type="ARBA" id="ARBA00022989"/>
    </source>
</evidence>
<protein>
    <recommendedName>
        <fullName evidence="6">O-antigen ligase-related domain-containing protein</fullName>
    </recommendedName>
</protein>
<feature type="transmembrane region" description="Helical" evidence="5">
    <location>
        <begin position="41"/>
        <end position="60"/>
    </location>
</feature>
<feature type="transmembrane region" description="Helical" evidence="5">
    <location>
        <begin position="219"/>
        <end position="235"/>
    </location>
</feature>